<gene>
    <name evidence="1" type="ORF">GBAR_LOCUS26800</name>
</gene>
<name>A0AA35TID7_GEOBA</name>
<dbReference type="EMBL" id="CASHTH010003738">
    <property type="protein sequence ID" value="CAI8048613.1"/>
    <property type="molecule type" value="Genomic_DNA"/>
</dbReference>
<accession>A0AA35TID7</accession>
<organism evidence="1 2">
    <name type="scientific">Geodia barretti</name>
    <name type="common">Barrett's horny sponge</name>
    <dbReference type="NCBI Taxonomy" id="519541"/>
    <lineage>
        <taxon>Eukaryota</taxon>
        <taxon>Metazoa</taxon>
        <taxon>Porifera</taxon>
        <taxon>Demospongiae</taxon>
        <taxon>Heteroscleromorpha</taxon>
        <taxon>Tetractinellida</taxon>
        <taxon>Astrophorina</taxon>
        <taxon>Geodiidae</taxon>
        <taxon>Geodia</taxon>
    </lineage>
</organism>
<evidence type="ECO:0000313" key="1">
    <source>
        <dbReference type="EMBL" id="CAI8048613.1"/>
    </source>
</evidence>
<keyword evidence="2" id="KW-1185">Reference proteome</keyword>
<evidence type="ECO:0000313" key="2">
    <source>
        <dbReference type="Proteomes" id="UP001174909"/>
    </source>
</evidence>
<reference evidence="1" key="1">
    <citation type="submission" date="2023-03" db="EMBL/GenBank/DDBJ databases">
        <authorList>
            <person name="Steffen K."/>
            <person name="Cardenas P."/>
        </authorList>
    </citation>
    <scope>NUCLEOTIDE SEQUENCE</scope>
</reference>
<proteinExistence type="predicted"/>
<sequence length="58" mass="6964">MVDVRLYPDHVEVYYKGHLVESMERIRGKGKARIDYRHIIGSLVRKPGAFARYRFREQ</sequence>
<protein>
    <submittedName>
        <fullName evidence="1">Uncharacterized protein</fullName>
    </submittedName>
</protein>
<dbReference type="Proteomes" id="UP001174909">
    <property type="component" value="Unassembled WGS sequence"/>
</dbReference>
<dbReference type="AlphaFoldDB" id="A0AA35TID7"/>
<feature type="non-terminal residue" evidence="1">
    <location>
        <position position="58"/>
    </location>
</feature>
<comment type="caution">
    <text evidence="1">The sequence shown here is derived from an EMBL/GenBank/DDBJ whole genome shotgun (WGS) entry which is preliminary data.</text>
</comment>